<keyword evidence="3 6" id="KW-0812">Transmembrane</keyword>
<evidence type="ECO:0000256" key="6">
    <source>
        <dbReference type="SAM" id="Phobius"/>
    </source>
</evidence>
<dbReference type="PROSITE" id="PS50850">
    <property type="entry name" value="MFS"/>
    <property type="match status" value="1"/>
</dbReference>
<dbReference type="Gene3D" id="1.20.1250.20">
    <property type="entry name" value="MFS general substrate transporter like domains"/>
    <property type="match status" value="1"/>
</dbReference>
<dbReference type="InterPro" id="IPR011701">
    <property type="entry name" value="MFS"/>
</dbReference>
<dbReference type="AlphaFoldDB" id="A0A427YKQ9"/>
<proteinExistence type="predicted"/>
<evidence type="ECO:0000256" key="5">
    <source>
        <dbReference type="ARBA" id="ARBA00023136"/>
    </source>
</evidence>
<feature type="transmembrane region" description="Helical" evidence="6">
    <location>
        <begin position="345"/>
        <end position="366"/>
    </location>
</feature>
<keyword evidence="2" id="KW-0813">Transport</keyword>
<accession>A0A427YKQ9</accession>
<dbReference type="PANTHER" id="PTHR43791">
    <property type="entry name" value="PERMEASE-RELATED"/>
    <property type="match status" value="1"/>
</dbReference>
<comment type="subcellular location">
    <subcellularLocation>
        <location evidence="1">Membrane</location>
        <topology evidence="1">Multi-pass membrane protein</topology>
    </subcellularLocation>
</comment>
<dbReference type="Proteomes" id="UP000279259">
    <property type="component" value="Unassembled WGS sequence"/>
</dbReference>
<dbReference type="InterPro" id="IPR020846">
    <property type="entry name" value="MFS_dom"/>
</dbReference>
<evidence type="ECO:0000256" key="1">
    <source>
        <dbReference type="ARBA" id="ARBA00004141"/>
    </source>
</evidence>
<keyword evidence="5 6" id="KW-0472">Membrane</keyword>
<feature type="transmembrane region" description="Helical" evidence="6">
    <location>
        <begin position="175"/>
        <end position="197"/>
    </location>
</feature>
<dbReference type="OrthoDB" id="2985014at2759"/>
<gene>
    <name evidence="8" type="ORF">EHS25_009061</name>
</gene>
<evidence type="ECO:0000256" key="2">
    <source>
        <dbReference type="ARBA" id="ARBA00022448"/>
    </source>
</evidence>
<evidence type="ECO:0000256" key="3">
    <source>
        <dbReference type="ARBA" id="ARBA00022692"/>
    </source>
</evidence>
<keyword evidence="9" id="KW-1185">Reference proteome</keyword>
<evidence type="ECO:0000256" key="4">
    <source>
        <dbReference type="ARBA" id="ARBA00022989"/>
    </source>
</evidence>
<dbReference type="Pfam" id="PF07690">
    <property type="entry name" value="MFS_1"/>
    <property type="match status" value="1"/>
</dbReference>
<dbReference type="PANTHER" id="PTHR43791:SF6">
    <property type="entry name" value="TRANSPORTER, PUTATIVE (AFU_ORTHOLOGUE AFUA_1G16690)-RELATED"/>
    <property type="match status" value="1"/>
</dbReference>
<feature type="transmembrane region" description="Helical" evidence="6">
    <location>
        <begin position="282"/>
        <end position="301"/>
    </location>
</feature>
<dbReference type="EMBL" id="RSCD01000007">
    <property type="protein sequence ID" value="RSH91692.1"/>
    <property type="molecule type" value="Genomic_DNA"/>
</dbReference>
<organism evidence="8 9">
    <name type="scientific">Saitozyma podzolica</name>
    <dbReference type="NCBI Taxonomy" id="1890683"/>
    <lineage>
        <taxon>Eukaryota</taxon>
        <taxon>Fungi</taxon>
        <taxon>Dikarya</taxon>
        <taxon>Basidiomycota</taxon>
        <taxon>Agaricomycotina</taxon>
        <taxon>Tremellomycetes</taxon>
        <taxon>Tremellales</taxon>
        <taxon>Trimorphomycetaceae</taxon>
        <taxon>Saitozyma</taxon>
    </lineage>
</organism>
<evidence type="ECO:0000259" key="7">
    <source>
        <dbReference type="PROSITE" id="PS50850"/>
    </source>
</evidence>
<name>A0A427YKQ9_9TREE</name>
<feature type="transmembrane region" description="Helical" evidence="6">
    <location>
        <begin position="209"/>
        <end position="231"/>
    </location>
</feature>
<feature type="transmembrane region" description="Helical" evidence="6">
    <location>
        <begin position="372"/>
        <end position="395"/>
    </location>
</feature>
<dbReference type="FunFam" id="1.20.1250.20:FF:000057">
    <property type="entry name" value="MFS general substrate transporter"/>
    <property type="match status" value="1"/>
</dbReference>
<feature type="domain" description="Major facilitator superfamily (MFS) profile" evidence="7">
    <location>
        <begin position="48"/>
        <end position="475"/>
    </location>
</feature>
<feature type="transmembrane region" description="Helical" evidence="6">
    <location>
        <begin position="113"/>
        <end position="135"/>
    </location>
</feature>
<dbReference type="InterPro" id="IPR036259">
    <property type="entry name" value="MFS_trans_sf"/>
</dbReference>
<evidence type="ECO:0000313" key="9">
    <source>
        <dbReference type="Proteomes" id="UP000279259"/>
    </source>
</evidence>
<feature type="transmembrane region" description="Helical" evidence="6">
    <location>
        <begin position="141"/>
        <end position="163"/>
    </location>
</feature>
<sequence length="475" mass="52568">MPVEEIVAKPIEGHDVDVEADPKLEMSEESKAHRAKVEKSLKRKLDLRCSLFVLIYILNYLDRNNISAARLKGLQADLKLSNTDYSTCLSILYVGYILMQVPSNMIVNRISRPSIYIGCAMLLWGMISTLSGVVTSFGGMVATRFCLGFVEAAFLPGALLILSKWYTRRELTLRNAILFAGNLISNAFSSLVAAGVLSNMDGVLGHAAWRWLFYIEGAATMFVAILAAFFLPDLPTNSRGFTEEELQVAQLRLLEDVGEADQDSAEEGVFDGLIMALKDVKIYLMMLTLTAYVIGLSFNAFFPSLTATLGFGYVPTLLMSAPPWVFSVIVSMLNAWHADRTQEKFWHIVVPILFGLVGFVISMATLNTAGRYVALFLQAQSYAGFILGNIAGSYVWSMTENGYRKSYGTVTAMFGITIVGCFLFKLILVNLNKKLEAGEKAWESKPDVVNKTRAVEHLESSDEALAMKKGFRYLV</sequence>
<comment type="caution">
    <text evidence="8">The sequence shown here is derived from an EMBL/GenBank/DDBJ whole genome shotgun (WGS) entry which is preliminary data.</text>
</comment>
<reference evidence="8 9" key="1">
    <citation type="submission" date="2018-11" db="EMBL/GenBank/DDBJ databases">
        <title>Genome sequence of Saitozyma podzolica DSM 27192.</title>
        <authorList>
            <person name="Aliyu H."/>
            <person name="Gorte O."/>
            <person name="Ochsenreither K."/>
        </authorList>
    </citation>
    <scope>NUCLEOTIDE SEQUENCE [LARGE SCALE GENOMIC DNA]</scope>
    <source>
        <strain evidence="8 9">DSM 27192</strain>
    </source>
</reference>
<evidence type="ECO:0000313" key="8">
    <source>
        <dbReference type="EMBL" id="RSH91692.1"/>
    </source>
</evidence>
<dbReference type="SUPFAM" id="SSF103473">
    <property type="entry name" value="MFS general substrate transporter"/>
    <property type="match status" value="1"/>
</dbReference>
<dbReference type="GO" id="GO:0022857">
    <property type="term" value="F:transmembrane transporter activity"/>
    <property type="evidence" value="ECO:0007669"/>
    <property type="project" value="InterPro"/>
</dbReference>
<protein>
    <recommendedName>
        <fullName evidence="7">Major facilitator superfamily (MFS) profile domain-containing protein</fullName>
    </recommendedName>
</protein>
<feature type="transmembrane region" description="Helical" evidence="6">
    <location>
        <begin position="313"/>
        <end position="333"/>
    </location>
</feature>
<keyword evidence="4 6" id="KW-1133">Transmembrane helix</keyword>
<dbReference type="GO" id="GO:0016020">
    <property type="term" value="C:membrane"/>
    <property type="evidence" value="ECO:0007669"/>
    <property type="project" value="UniProtKB-SubCell"/>
</dbReference>
<feature type="transmembrane region" description="Helical" evidence="6">
    <location>
        <begin position="407"/>
        <end position="428"/>
    </location>
</feature>